<evidence type="ECO:0000313" key="3">
    <source>
        <dbReference type="Proteomes" id="UP001292094"/>
    </source>
</evidence>
<feature type="compositionally biased region" description="Basic residues" evidence="1">
    <location>
        <begin position="150"/>
        <end position="159"/>
    </location>
</feature>
<keyword evidence="3" id="KW-1185">Reference proteome</keyword>
<feature type="compositionally biased region" description="Polar residues" evidence="1">
    <location>
        <begin position="181"/>
        <end position="192"/>
    </location>
</feature>
<evidence type="ECO:0000313" key="2">
    <source>
        <dbReference type="EMBL" id="KAK4288479.1"/>
    </source>
</evidence>
<feature type="compositionally biased region" description="Basic and acidic residues" evidence="1">
    <location>
        <begin position="219"/>
        <end position="233"/>
    </location>
</feature>
<feature type="region of interest" description="Disordered" evidence="1">
    <location>
        <begin position="149"/>
        <end position="295"/>
    </location>
</feature>
<gene>
    <name evidence="2" type="ORF">Pmani_038493</name>
</gene>
<evidence type="ECO:0000256" key="1">
    <source>
        <dbReference type="SAM" id="MobiDB-lite"/>
    </source>
</evidence>
<organism evidence="2 3">
    <name type="scientific">Petrolisthes manimaculis</name>
    <dbReference type="NCBI Taxonomy" id="1843537"/>
    <lineage>
        <taxon>Eukaryota</taxon>
        <taxon>Metazoa</taxon>
        <taxon>Ecdysozoa</taxon>
        <taxon>Arthropoda</taxon>
        <taxon>Crustacea</taxon>
        <taxon>Multicrustacea</taxon>
        <taxon>Malacostraca</taxon>
        <taxon>Eumalacostraca</taxon>
        <taxon>Eucarida</taxon>
        <taxon>Decapoda</taxon>
        <taxon>Pleocyemata</taxon>
        <taxon>Anomura</taxon>
        <taxon>Galatheoidea</taxon>
        <taxon>Porcellanidae</taxon>
        <taxon>Petrolisthes</taxon>
    </lineage>
</organism>
<dbReference type="Proteomes" id="UP001292094">
    <property type="component" value="Unassembled WGS sequence"/>
</dbReference>
<feature type="compositionally biased region" description="Polar residues" evidence="1">
    <location>
        <begin position="202"/>
        <end position="211"/>
    </location>
</feature>
<accession>A0AAE1NG24</accession>
<name>A0AAE1NG24_9EUCA</name>
<comment type="caution">
    <text evidence="2">The sequence shown here is derived from an EMBL/GenBank/DDBJ whole genome shotgun (WGS) entry which is preliminary data.</text>
</comment>
<feature type="compositionally biased region" description="Basic residues" evidence="1">
    <location>
        <begin position="281"/>
        <end position="290"/>
    </location>
</feature>
<dbReference type="AlphaFoldDB" id="A0AAE1NG24"/>
<protein>
    <submittedName>
        <fullName evidence="2">Uncharacterized protein</fullName>
    </submittedName>
</protein>
<feature type="compositionally biased region" description="Polar residues" evidence="1">
    <location>
        <begin position="257"/>
        <end position="277"/>
    </location>
</feature>
<sequence length="322" mass="36306">MDEEDVVNVANMQYEWQLLEHAGSLPLDVVRNILTSYVVSAIRTRSTGQRRLTGGDVQCPRCNTPRIANLLQSRLVSRPHHSHRTLRKIMKKQRKHPGKLTARERKRLLSFKHGENTMEVTCLLCHYKTRDNFSVPQKEVIKETLIVETKKKKKKKKKSSKEVNAGLLLSSKTPEEESGKSESGNTSHTPKPTQDVVVVGADQNTPSQTKPKSAKKHFEKLPRKGQKSFEKFPRKGQVVVDKPTNVSVKSHSDRTNNKSLPTSSPHATQTFTPSPDQLSFKAKKERHKKVSSLGNVIIKEVSKESSEKTQNASLEDFLGSLF</sequence>
<reference evidence="2" key="1">
    <citation type="submission" date="2023-11" db="EMBL/GenBank/DDBJ databases">
        <title>Genome assemblies of two species of porcelain crab, Petrolisthes cinctipes and Petrolisthes manimaculis (Anomura: Porcellanidae).</title>
        <authorList>
            <person name="Angst P."/>
        </authorList>
    </citation>
    <scope>NUCLEOTIDE SEQUENCE</scope>
    <source>
        <strain evidence="2">PB745_02</strain>
        <tissue evidence="2">Gill</tissue>
    </source>
</reference>
<proteinExistence type="predicted"/>
<dbReference type="EMBL" id="JAWZYT010006286">
    <property type="protein sequence ID" value="KAK4288479.1"/>
    <property type="molecule type" value="Genomic_DNA"/>
</dbReference>